<dbReference type="PANTHER" id="PTHR32020:SF3">
    <property type="entry name" value="ARID DOMAIN-CONTAINING PROTEIN-RELATED"/>
    <property type="match status" value="1"/>
</dbReference>
<dbReference type="WBParaSite" id="Csp11.Scaffold629.g14049.t1">
    <property type="protein sequence ID" value="Csp11.Scaffold629.g14049.t1"/>
    <property type="gene ID" value="Csp11.Scaffold629.g14049"/>
</dbReference>
<proteinExistence type="predicted"/>
<sequence>MDPTRPKPLYQLNPLTHPLPPILFETSLDEYRKVDHDGHKNKWIREVILRLIYNRPELWLAKNVKVKAIQWEEVGLELFRRTEQALSISKIREFWRASKTSLRQRLQKLVEIEGKNPSETEIGLLKWPLYPHIKFYRTVLRDLEDEWRKKALGLSYNEEIIRDEAAYDDEIECIGFFEGDGRIKTPMGMVKPEEHMEQEN</sequence>
<keyword evidence="1" id="KW-1185">Reference proteome</keyword>
<dbReference type="GO" id="GO:0005634">
    <property type="term" value="C:nucleus"/>
    <property type="evidence" value="ECO:0007669"/>
    <property type="project" value="TreeGrafter"/>
</dbReference>
<protein>
    <submittedName>
        <fullName evidence="2">MADF domain-containing protein</fullName>
    </submittedName>
</protein>
<organism evidence="1 2">
    <name type="scientific">Caenorhabditis tropicalis</name>
    <dbReference type="NCBI Taxonomy" id="1561998"/>
    <lineage>
        <taxon>Eukaryota</taxon>
        <taxon>Metazoa</taxon>
        <taxon>Ecdysozoa</taxon>
        <taxon>Nematoda</taxon>
        <taxon>Chromadorea</taxon>
        <taxon>Rhabditida</taxon>
        <taxon>Rhabditina</taxon>
        <taxon>Rhabditomorpha</taxon>
        <taxon>Rhabditoidea</taxon>
        <taxon>Rhabditidae</taxon>
        <taxon>Peloderinae</taxon>
        <taxon>Caenorhabditis</taxon>
    </lineage>
</organism>
<evidence type="ECO:0000313" key="2">
    <source>
        <dbReference type="WBParaSite" id="Csp11.Scaffold629.g14049.t1"/>
    </source>
</evidence>
<dbReference type="PANTHER" id="PTHR32020">
    <property type="entry name" value="LIN-8 DOMAIN CONTAINING-RELATED"/>
    <property type="match status" value="1"/>
</dbReference>
<dbReference type="AlphaFoldDB" id="A0A1I7U209"/>
<dbReference type="Pfam" id="PF03353">
    <property type="entry name" value="Lin-8"/>
    <property type="match status" value="1"/>
</dbReference>
<accession>A0A1I7U209</accession>
<name>A0A1I7U209_9PELO</name>
<reference evidence="2" key="1">
    <citation type="submission" date="2016-11" db="UniProtKB">
        <authorList>
            <consortium name="WormBaseParasite"/>
        </authorList>
    </citation>
    <scope>IDENTIFICATION</scope>
</reference>
<dbReference type="eggNOG" id="ENOG502TJ38">
    <property type="taxonomic scope" value="Eukaryota"/>
</dbReference>
<dbReference type="Proteomes" id="UP000095282">
    <property type="component" value="Unplaced"/>
</dbReference>
<dbReference type="InterPro" id="IPR005020">
    <property type="entry name" value="LIN-8"/>
</dbReference>
<evidence type="ECO:0000313" key="1">
    <source>
        <dbReference type="Proteomes" id="UP000095282"/>
    </source>
</evidence>